<feature type="region of interest" description="Disordered" evidence="1">
    <location>
        <begin position="44"/>
        <end position="67"/>
    </location>
</feature>
<accession>A0A7R9FN76</accession>
<sequence length="279" mass="30669">MEIPQVVVKEITSSTRLICASQEPLVAPKKQLKSVKQSVILADIEPSTSEEHSTSVDESSPISEGQVTLVEERSTKLEISSGFERSLLQLSVYLSEEESISCEQEGTIHRAVRLVQQRIIQQEPALCSTVIPTPKLHLTLAVFYLPDPEYVTRAAKVVKECVNAARETFTTPPVSLTFTGIKSFKNEVVFVGIKEGSALQRVNDLAIKLETSLQAAGLSSSSKKAFRPHLTLMKLSKDFTLRKKNHIKSTKPGNVIKGIDLCGIENGRVDEIQETGNLV</sequence>
<dbReference type="PANTHER" id="PTHR15934">
    <property type="entry name" value="RNA 2',3'-CYCLIC PHOSPHODIESTERASE"/>
    <property type="match status" value="1"/>
</dbReference>
<dbReference type="AlphaFoldDB" id="A0A7R9FN76"/>
<dbReference type="InterPro" id="IPR009097">
    <property type="entry name" value="Cyclic_Pdiesterase"/>
</dbReference>
<dbReference type="PANTHER" id="PTHR15934:SF2">
    <property type="entry name" value="A-KINASE ANCHOR PROTEIN 7-LIKE PHOSPHOESTERASE DOMAIN-CONTAINING PROTEIN"/>
    <property type="match status" value="1"/>
</dbReference>
<dbReference type="EMBL" id="OE000938">
    <property type="protein sequence ID" value="CAD7455503.1"/>
    <property type="molecule type" value="Genomic_DNA"/>
</dbReference>
<evidence type="ECO:0000256" key="1">
    <source>
        <dbReference type="SAM" id="MobiDB-lite"/>
    </source>
</evidence>
<dbReference type="Gene3D" id="3.90.1140.10">
    <property type="entry name" value="Cyclic phosphodiesterase"/>
    <property type="match status" value="1"/>
</dbReference>
<dbReference type="GO" id="GO:0005829">
    <property type="term" value="C:cytosol"/>
    <property type="evidence" value="ECO:0007669"/>
    <property type="project" value="TreeGrafter"/>
</dbReference>
<dbReference type="Pfam" id="PF10469">
    <property type="entry name" value="AKAP7_NLS"/>
    <property type="match status" value="1"/>
</dbReference>
<dbReference type="GO" id="GO:0010738">
    <property type="term" value="P:regulation of protein kinase A signaling"/>
    <property type="evidence" value="ECO:0007669"/>
    <property type="project" value="TreeGrafter"/>
</dbReference>
<feature type="domain" description="A-kinase anchor protein 7-like phosphoesterase" evidence="2">
    <location>
        <begin position="104"/>
        <end position="246"/>
    </location>
</feature>
<organism evidence="3">
    <name type="scientific">Timema tahoe</name>
    <dbReference type="NCBI Taxonomy" id="61484"/>
    <lineage>
        <taxon>Eukaryota</taxon>
        <taxon>Metazoa</taxon>
        <taxon>Ecdysozoa</taxon>
        <taxon>Arthropoda</taxon>
        <taxon>Hexapoda</taxon>
        <taxon>Insecta</taxon>
        <taxon>Pterygota</taxon>
        <taxon>Neoptera</taxon>
        <taxon>Polyneoptera</taxon>
        <taxon>Phasmatodea</taxon>
        <taxon>Timematodea</taxon>
        <taxon>Timematoidea</taxon>
        <taxon>Timematidae</taxon>
        <taxon>Timema</taxon>
    </lineage>
</organism>
<evidence type="ECO:0000313" key="3">
    <source>
        <dbReference type="EMBL" id="CAD7455503.1"/>
    </source>
</evidence>
<reference evidence="3" key="1">
    <citation type="submission" date="2020-11" db="EMBL/GenBank/DDBJ databases">
        <authorList>
            <person name="Tran Van P."/>
        </authorList>
    </citation>
    <scope>NUCLEOTIDE SEQUENCE</scope>
</reference>
<dbReference type="InterPro" id="IPR052641">
    <property type="entry name" value="AKAP7_isoform_gamma"/>
</dbReference>
<feature type="compositionally biased region" description="Polar residues" evidence="1">
    <location>
        <begin position="56"/>
        <end position="66"/>
    </location>
</feature>
<protein>
    <recommendedName>
        <fullName evidence="2">A-kinase anchor protein 7-like phosphoesterase domain-containing protein</fullName>
    </recommendedName>
</protein>
<evidence type="ECO:0000259" key="2">
    <source>
        <dbReference type="Pfam" id="PF10469"/>
    </source>
</evidence>
<dbReference type="InterPro" id="IPR019510">
    <property type="entry name" value="AKAP7-like_phosphoesterase"/>
</dbReference>
<name>A0A7R9FN76_9NEOP</name>
<dbReference type="SUPFAM" id="SSF55144">
    <property type="entry name" value="LigT-like"/>
    <property type="match status" value="1"/>
</dbReference>
<dbReference type="GO" id="GO:0034237">
    <property type="term" value="F:protein kinase A regulatory subunit binding"/>
    <property type="evidence" value="ECO:0007669"/>
    <property type="project" value="TreeGrafter"/>
</dbReference>
<gene>
    <name evidence="3" type="ORF">TTEB3V08_LOCUS3570</name>
</gene>
<proteinExistence type="predicted"/>